<keyword evidence="2" id="KW-0677">Repeat</keyword>
<gene>
    <name evidence="5" type="ORF">WOLCODRAFT_167645</name>
</gene>
<feature type="domain" description="AAA+ ATPase" evidence="4">
    <location>
        <begin position="237"/>
        <end position="428"/>
    </location>
</feature>
<dbReference type="Proteomes" id="UP000218811">
    <property type="component" value="Unassembled WGS sequence"/>
</dbReference>
<evidence type="ECO:0000313" key="6">
    <source>
        <dbReference type="Proteomes" id="UP000218811"/>
    </source>
</evidence>
<dbReference type="STRING" id="742152.A0A2H3JM79"/>
<feature type="repeat" description="WD" evidence="3">
    <location>
        <begin position="1094"/>
        <end position="1135"/>
    </location>
</feature>
<dbReference type="PROSITE" id="PS50082">
    <property type="entry name" value="WD_REPEATS_2"/>
    <property type="match status" value="5"/>
</dbReference>
<evidence type="ECO:0000259" key="4">
    <source>
        <dbReference type="SMART" id="SM00382"/>
    </source>
</evidence>
<feature type="repeat" description="WD" evidence="3">
    <location>
        <begin position="1052"/>
        <end position="1085"/>
    </location>
</feature>
<dbReference type="Gene3D" id="3.40.50.300">
    <property type="entry name" value="P-loop containing nucleotide triphosphate hydrolases"/>
    <property type="match status" value="1"/>
</dbReference>
<feature type="repeat" description="WD" evidence="3">
    <location>
        <begin position="1141"/>
        <end position="1168"/>
    </location>
</feature>
<dbReference type="Pfam" id="PF24883">
    <property type="entry name" value="NPHP3_N"/>
    <property type="match status" value="1"/>
</dbReference>
<accession>A0A2H3JM79</accession>
<dbReference type="SUPFAM" id="SSF50978">
    <property type="entry name" value="WD40 repeat-like"/>
    <property type="match status" value="2"/>
</dbReference>
<dbReference type="CDD" id="cd21037">
    <property type="entry name" value="MLKL_NTD"/>
    <property type="match status" value="1"/>
</dbReference>
<dbReference type="SMART" id="SM00320">
    <property type="entry name" value="WD40"/>
    <property type="match status" value="7"/>
</dbReference>
<dbReference type="InterPro" id="IPR001680">
    <property type="entry name" value="WD40_rpt"/>
</dbReference>
<dbReference type="SMART" id="SM00382">
    <property type="entry name" value="AAA"/>
    <property type="match status" value="1"/>
</dbReference>
<dbReference type="CDD" id="cd00200">
    <property type="entry name" value="WD40"/>
    <property type="match status" value="2"/>
</dbReference>
<dbReference type="InterPro" id="IPR036322">
    <property type="entry name" value="WD40_repeat_dom_sf"/>
</dbReference>
<dbReference type="GO" id="GO:1990234">
    <property type="term" value="C:transferase complex"/>
    <property type="evidence" value="ECO:0007669"/>
    <property type="project" value="UniProtKB-ARBA"/>
</dbReference>
<evidence type="ECO:0000313" key="5">
    <source>
        <dbReference type="EMBL" id="PCH38828.1"/>
    </source>
</evidence>
<dbReference type="OrthoDB" id="2804066at2759"/>
<evidence type="ECO:0000256" key="1">
    <source>
        <dbReference type="ARBA" id="ARBA00022574"/>
    </source>
</evidence>
<feature type="repeat" description="WD" evidence="3">
    <location>
        <begin position="784"/>
        <end position="825"/>
    </location>
</feature>
<reference evidence="5 6" key="1">
    <citation type="journal article" date="2012" name="Science">
        <title>The Paleozoic origin of enzymatic lignin decomposition reconstructed from 31 fungal genomes.</title>
        <authorList>
            <person name="Floudas D."/>
            <person name="Binder M."/>
            <person name="Riley R."/>
            <person name="Barry K."/>
            <person name="Blanchette R.A."/>
            <person name="Henrissat B."/>
            <person name="Martinez A.T."/>
            <person name="Otillar R."/>
            <person name="Spatafora J.W."/>
            <person name="Yadav J.S."/>
            <person name="Aerts A."/>
            <person name="Benoit I."/>
            <person name="Boyd A."/>
            <person name="Carlson A."/>
            <person name="Copeland A."/>
            <person name="Coutinho P.M."/>
            <person name="de Vries R.P."/>
            <person name="Ferreira P."/>
            <person name="Findley K."/>
            <person name="Foster B."/>
            <person name="Gaskell J."/>
            <person name="Glotzer D."/>
            <person name="Gorecki P."/>
            <person name="Heitman J."/>
            <person name="Hesse C."/>
            <person name="Hori C."/>
            <person name="Igarashi K."/>
            <person name="Jurgens J.A."/>
            <person name="Kallen N."/>
            <person name="Kersten P."/>
            <person name="Kohler A."/>
            <person name="Kuees U."/>
            <person name="Kumar T.K.A."/>
            <person name="Kuo A."/>
            <person name="LaButti K."/>
            <person name="Larrondo L.F."/>
            <person name="Lindquist E."/>
            <person name="Ling A."/>
            <person name="Lombard V."/>
            <person name="Lucas S."/>
            <person name="Lundell T."/>
            <person name="Martin R."/>
            <person name="McLaughlin D.J."/>
            <person name="Morgenstern I."/>
            <person name="Morin E."/>
            <person name="Murat C."/>
            <person name="Nagy L.G."/>
            <person name="Nolan M."/>
            <person name="Ohm R.A."/>
            <person name="Patyshakuliyeva A."/>
            <person name="Rokas A."/>
            <person name="Ruiz-Duenas F.J."/>
            <person name="Sabat G."/>
            <person name="Salamov A."/>
            <person name="Samejima M."/>
            <person name="Schmutz J."/>
            <person name="Slot J.C."/>
            <person name="St John F."/>
            <person name="Stenlid J."/>
            <person name="Sun H."/>
            <person name="Sun S."/>
            <person name="Syed K."/>
            <person name="Tsang A."/>
            <person name="Wiebenga A."/>
            <person name="Young D."/>
            <person name="Pisabarro A."/>
            <person name="Eastwood D.C."/>
            <person name="Martin F."/>
            <person name="Cullen D."/>
            <person name="Grigoriev I.V."/>
            <person name="Hibbett D.S."/>
        </authorList>
    </citation>
    <scope>NUCLEOTIDE SEQUENCE [LARGE SCALE GENOMIC DNA]</scope>
    <source>
        <strain evidence="5 6">MD-104</strain>
    </source>
</reference>
<dbReference type="PROSITE" id="PS50294">
    <property type="entry name" value="WD_REPEATS_REGION"/>
    <property type="match status" value="4"/>
</dbReference>
<dbReference type="PANTHER" id="PTHR22847:SF637">
    <property type="entry name" value="WD REPEAT DOMAIN 5B"/>
    <property type="match status" value="1"/>
</dbReference>
<dbReference type="InterPro" id="IPR015943">
    <property type="entry name" value="WD40/YVTN_repeat-like_dom_sf"/>
</dbReference>
<dbReference type="SUPFAM" id="SSF52540">
    <property type="entry name" value="P-loop containing nucleoside triphosphate hydrolases"/>
    <property type="match status" value="1"/>
</dbReference>
<organism evidence="5 6">
    <name type="scientific">Wolfiporia cocos (strain MD-104)</name>
    <name type="common">Brown rot fungus</name>
    <dbReference type="NCBI Taxonomy" id="742152"/>
    <lineage>
        <taxon>Eukaryota</taxon>
        <taxon>Fungi</taxon>
        <taxon>Dikarya</taxon>
        <taxon>Basidiomycota</taxon>
        <taxon>Agaricomycotina</taxon>
        <taxon>Agaricomycetes</taxon>
        <taxon>Polyporales</taxon>
        <taxon>Phaeolaceae</taxon>
        <taxon>Wolfiporia</taxon>
    </lineage>
</organism>
<dbReference type="EMBL" id="KB467943">
    <property type="protein sequence ID" value="PCH38828.1"/>
    <property type="molecule type" value="Genomic_DNA"/>
</dbReference>
<dbReference type="Pfam" id="PF00400">
    <property type="entry name" value="WD40"/>
    <property type="match status" value="5"/>
</dbReference>
<evidence type="ECO:0000256" key="2">
    <source>
        <dbReference type="ARBA" id="ARBA00022737"/>
    </source>
</evidence>
<dbReference type="InterPro" id="IPR019775">
    <property type="entry name" value="WD40_repeat_CS"/>
</dbReference>
<dbReference type="PROSITE" id="PS00678">
    <property type="entry name" value="WD_REPEATS_1"/>
    <property type="match status" value="2"/>
</dbReference>
<feature type="repeat" description="WD" evidence="3">
    <location>
        <begin position="826"/>
        <end position="867"/>
    </location>
</feature>
<dbReference type="InterPro" id="IPR020472">
    <property type="entry name" value="WD40_PAC1"/>
</dbReference>
<dbReference type="OMA" id="VWDSHAE"/>
<dbReference type="PANTHER" id="PTHR22847">
    <property type="entry name" value="WD40 REPEAT PROTEIN"/>
    <property type="match status" value="1"/>
</dbReference>
<evidence type="ECO:0000256" key="3">
    <source>
        <dbReference type="PROSITE-ProRule" id="PRU00221"/>
    </source>
</evidence>
<name>A0A2H3JM79_WOLCO</name>
<dbReference type="InterPro" id="IPR056884">
    <property type="entry name" value="NPHP3-like_N"/>
</dbReference>
<dbReference type="InterPro" id="IPR059179">
    <property type="entry name" value="MLKL-like_MCAfunc"/>
</dbReference>
<keyword evidence="1 3" id="KW-0853">WD repeat</keyword>
<dbReference type="Gene3D" id="2.130.10.10">
    <property type="entry name" value="YVTN repeat-like/Quinoprotein amine dehydrogenase"/>
    <property type="match status" value="3"/>
</dbReference>
<dbReference type="InterPro" id="IPR027417">
    <property type="entry name" value="P-loop_NTPase"/>
</dbReference>
<dbReference type="InterPro" id="IPR003593">
    <property type="entry name" value="AAA+_ATPase"/>
</dbReference>
<protein>
    <submittedName>
        <fullName evidence="5">WD40 repeat-like protein</fullName>
    </submittedName>
</protein>
<dbReference type="PRINTS" id="PR00320">
    <property type="entry name" value="GPROTEINBRPT"/>
</dbReference>
<sequence>MLCCHPTSAQQARIVEDVLLGTRLALTDSQLLLSASPIPGLDGAVTILSALLDKVMKMRENNDTRDEIAREVEKLLFAMKSVVAQADNSVDSADPDDRSKIRTVLQSSPDLARRVQGLTTELEDLDKKAVSIAQGSAFSRWLRSDENAAILRDIKTGINQALKRFETQSVAAIEQLLTTLVRETREKKEKETLSNLPYRETADYRSKIHAVKNAFLPGTRDDLLSELEAWAKDASAQPSFFILSGIAGTGKSTIAYELARRLDAEKRLGASFFFVRGDADLSSMDYVIPTIAYQLAYSQPAFYAPVIEGTRHHLMRGRQQDMDFQVNDLCIEPLSQVQSNHAPVVIILDALDECTDLAQEHIPRLLYLLLRGVRRLPFPLRIMLTSRPELHIENVFTSADFLDASKPFRLHDVPRTDVDHDIELLYSEGFKTIPSANALLELRPNILTELTTVSEGLFIHAATVMRILRQDPYQILALTDTLLSNGAIAGDIRIGELDRLYLVVLKQAFPSDFLDRRATNRSLMQAVLGVIALLRDHVSPSTMRHLLDVSILEIWSIISRLGSVLYTGQDTDPIRPLHASFPQFLIDGKRCTDHEFYVDPNIRHGSIANACLRLPDSHNLRRNILQLSDPTVEKSSVEDLERRLQTYIPAHIQYACSYWATHLLEAPHTPELFNMVKTFSERYMLLWLEAMSALDKLDVAIRALLNVRSWLQVQEDVDTLGLFADAYRLALEYYPAIDACPEQIYISGLSQMPSCRLFRMYGHEASVHLLSPRDLDWNACLHVAEGHTGTATAVKASSSGRWYISASLDGTLRKWDAESGAILNIMRGHNDEIQSVDISPDNQFVASVSVLGEIFVWNTATGALIRKLSCVDDAERLRDPALSTFSSAVAVSPDSAFIVTSVTVWIQASYPDSPSDLHDRSSSILMKSQLDCESLSHDKRSTPITSSTVSHCAQVDSASSYNVSAKTSDRSSELSSMSSITASPMSYIDKNDYRSILSIWDVASGTCLQSVETAQIRSIVFSSDGTAIMAGLSEGTICRHNASDLAVTGVLTDDNLRGVNSIALSPDGGTIVSGSVDSSVRIWDVCTMVCTNRLEGHSGAVVSVDISPKGTLIASAANDKSVHLWDLHSGNCVAKLSPMSVHSIAFTCSGEELLSASSSTDVRLWDVQAIIDGNITSDMASLQSFFFHDQHGLVVWSTGAGEITAWDLRKQEYKYTSFCADHIEQPTSDSWDLHVHLPDRSQLIVAQSANNAMFIWHLLHGELRATLTWDNTTSISSIAYSPSGKFIAASGDSAVSLWAAEDGTFLSELPHRRSEDPELDMPIWELTFSSDSAMLLARTLNDTGNVVWRCNTGEILNIQPGGDFYRRKELGRFDYCDGWIIPGETHVASQECQYRSWFDARGGVSHATLVNTQLKLIANERKLCWLPITTRPSRAPQSCGKILLASSKLHKLTILDLSALKLCDVEQHVNEETCAECGELWRSEVRKISTKKRSRYTPDDSGSTFETETMVLPRKPREDNFRDQTSRVFGICGGWQQAGYFPDTRWYKQLEELASL</sequence>
<proteinExistence type="predicted"/>
<keyword evidence="6" id="KW-1185">Reference proteome</keyword>